<dbReference type="PANTHER" id="PTHR43031">
    <property type="entry name" value="FAD-DEPENDENT OXIDOREDUCTASE"/>
    <property type="match status" value="1"/>
</dbReference>
<name>A0A6S6Y7Z7_9PROT</name>
<dbReference type="SMART" id="SM00100">
    <property type="entry name" value="cNMP"/>
    <property type="match status" value="1"/>
</dbReference>
<protein>
    <recommendedName>
        <fullName evidence="3">Rhodanese</fullName>
    </recommendedName>
</protein>
<gene>
    <name evidence="1" type="ORF">DENOEST_1413</name>
</gene>
<reference evidence="1 2" key="1">
    <citation type="submission" date="2020-03" db="EMBL/GenBank/DDBJ databases">
        <authorList>
            <consortium name="Genoscope - CEA"/>
            <person name="William W."/>
        </authorList>
    </citation>
    <scope>NUCLEOTIDE SEQUENCE [LARGE SCALE GENOMIC DNA]</scope>
    <source>
        <strain evidence="2">DSM 16959</strain>
    </source>
</reference>
<dbReference type="EMBL" id="LR778301">
    <property type="protein sequence ID" value="CAB1368578.1"/>
    <property type="molecule type" value="Genomic_DNA"/>
</dbReference>
<dbReference type="Proteomes" id="UP000515733">
    <property type="component" value="Chromosome"/>
</dbReference>
<dbReference type="Gene3D" id="2.60.120.10">
    <property type="entry name" value="Jelly Rolls"/>
    <property type="match status" value="1"/>
</dbReference>
<dbReference type="KEGG" id="doe:DENOEST_1413"/>
<evidence type="ECO:0000313" key="1">
    <source>
        <dbReference type="EMBL" id="CAB1368578.1"/>
    </source>
</evidence>
<dbReference type="PANTHER" id="PTHR43031:SF1">
    <property type="entry name" value="PYRIDINE NUCLEOTIDE-DISULPHIDE OXIDOREDUCTASE"/>
    <property type="match status" value="1"/>
</dbReference>
<dbReference type="RefSeq" id="WP_145769681.1">
    <property type="nucleotide sequence ID" value="NZ_LR778301.1"/>
</dbReference>
<sequence length="357" mass="39569">MNTIEVLSTLQLMERLQPMAALPRHHLAQLAVHCTRQTLGRASAPILAQENSRKLVYLVRGEAKLEFSDGSFRVMVGATSETIHPLGRNGEQLLAFKPITEIEILQLDEELLDIMLTWDQLSDPGKKGIPMGTRPGATDRFSVQQLTQGVLAKLPVAHIGELLQRFERIEVKKGQIIVKQDDPGDYYYLIDSGRCTVARSVPGGVIQLADLNSGDAFGEEALVAEVPRNATVTMKTDGVLLRLSKTDFVALLREPLLQWIDWDHARLRVTEGACWVDVRCPAEFQYDGLPGASNVPLNELRRMLPSLEVSKEYLVYCQTGRRSSAAAFLMSQRGLRAMVLTGGLKGCHQSLPGRVFQ</sequence>
<keyword evidence="2" id="KW-1185">Reference proteome</keyword>
<evidence type="ECO:0008006" key="3">
    <source>
        <dbReference type="Google" id="ProtNLM"/>
    </source>
</evidence>
<dbReference type="AlphaFoldDB" id="A0A6S6Y7Z7"/>
<dbReference type="OrthoDB" id="9814704at2"/>
<dbReference type="SMART" id="SM00450">
    <property type="entry name" value="RHOD"/>
    <property type="match status" value="1"/>
</dbReference>
<dbReference type="InterPro" id="IPR018490">
    <property type="entry name" value="cNMP-bd_dom_sf"/>
</dbReference>
<evidence type="ECO:0000313" key="2">
    <source>
        <dbReference type="Proteomes" id="UP000515733"/>
    </source>
</evidence>
<dbReference type="InterPro" id="IPR001763">
    <property type="entry name" value="Rhodanese-like_dom"/>
</dbReference>
<organism evidence="1 2">
    <name type="scientific">Denitratisoma oestradiolicum</name>
    <dbReference type="NCBI Taxonomy" id="311182"/>
    <lineage>
        <taxon>Bacteria</taxon>
        <taxon>Pseudomonadati</taxon>
        <taxon>Pseudomonadota</taxon>
        <taxon>Betaproteobacteria</taxon>
        <taxon>Nitrosomonadales</taxon>
        <taxon>Sterolibacteriaceae</taxon>
        <taxon>Denitratisoma</taxon>
    </lineage>
</organism>
<dbReference type="InterPro" id="IPR014710">
    <property type="entry name" value="RmlC-like_jellyroll"/>
</dbReference>
<dbReference type="SUPFAM" id="SSF51206">
    <property type="entry name" value="cAMP-binding domain-like"/>
    <property type="match status" value="1"/>
</dbReference>
<dbReference type="PROSITE" id="PS50206">
    <property type="entry name" value="RHODANESE_3"/>
    <property type="match status" value="1"/>
</dbReference>
<dbReference type="Pfam" id="PF00027">
    <property type="entry name" value="cNMP_binding"/>
    <property type="match status" value="1"/>
</dbReference>
<proteinExistence type="predicted"/>
<dbReference type="CDD" id="cd00038">
    <property type="entry name" value="CAP_ED"/>
    <property type="match status" value="1"/>
</dbReference>
<dbReference type="InterPro" id="IPR036873">
    <property type="entry name" value="Rhodanese-like_dom_sf"/>
</dbReference>
<dbReference type="Gene3D" id="3.40.250.10">
    <property type="entry name" value="Rhodanese-like domain"/>
    <property type="match status" value="1"/>
</dbReference>
<dbReference type="InterPro" id="IPR000595">
    <property type="entry name" value="cNMP-bd_dom"/>
</dbReference>
<accession>A0A6S6Y7Z7</accession>
<dbReference type="SUPFAM" id="SSF52821">
    <property type="entry name" value="Rhodanese/Cell cycle control phosphatase"/>
    <property type="match status" value="1"/>
</dbReference>
<dbReference type="Pfam" id="PF00581">
    <property type="entry name" value="Rhodanese"/>
    <property type="match status" value="1"/>
</dbReference>
<dbReference type="PROSITE" id="PS50042">
    <property type="entry name" value="CNMP_BINDING_3"/>
    <property type="match status" value="1"/>
</dbReference>
<dbReference type="PRINTS" id="PR00103">
    <property type="entry name" value="CAMPKINASE"/>
</dbReference>
<dbReference type="InterPro" id="IPR050229">
    <property type="entry name" value="GlpE_sulfurtransferase"/>
</dbReference>